<evidence type="ECO:0000313" key="3">
    <source>
        <dbReference type="Proteomes" id="UP000765509"/>
    </source>
</evidence>
<evidence type="ECO:0000256" key="1">
    <source>
        <dbReference type="SAM" id="MobiDB-lite"/>
    </source>
</evidence>
<accession>A0A9Q3L1T1</accession>
<gene>
    <name evidence="2" type="ORF">O181_131870</name>
</gene>
<reference evidence="2" key="1">
    <citation type="submission" date="2021-03" db="EMBL/GenBank/DDBJ databases">
        <title>Draft genome sequence of rust myrtle Austropuccinia psidii MF-1, a brazilian biotype.</title>
        <authorList>
            <person name="Quecine M.C."/>
            <person name="Pachon D.M.R."/>
            <person name="Bonatelli M.L."/>
            <person name="Correr F.H."/>
            <person name="Franceschini L.M."/>
            <person name="Leite T.F."/>
            <person name="Margarido G.R.A."/>
            <person name="Almeida C.A."/>
            <person name="Ferrarezi J.A."/>
            <person name="Labate C.A."/>
        </authorList>
    </citation>
    <scope>NUCLEOTIDE SEQUENCE</scope>
    <source>
        <strain evidence="2">MF-1</strain>
    </source>
</reference>
<name>A0A9Q3L1T1_9BASI</name>
<keyword evidence="3" id="KW-1185">Reference proteome</keyword>
<organism evidence="2 3">
    <name type="scientific">Austropuccinia psidii MF-1</name>
    <dbReference type="NCBI Taxonomy" id="1389203"/>
    <lineage>
        <taxon>Eukaryota</taxon>
        <taxon>Fungi</taxon>
        <taxon>Dikarya</taxon>
        <taxon>Basidiomycota</taxon>
        <taxon>Pucciniomycotina</taxon>
        <taxon>Pucciniomycetes</taxon>
        <taxon>Pucciniales</taxon>
        <taxon>Sphaerophragmiaceae</taxon>
        <taxon>Austropuccinia</taxon>
    </lineage>
</organism>
<evidence type="ECO:0000313" key="2">
    <source>
        <dbReference type="EMBL" id="MBW0592155.1"/>
    </source>
</evidence>
<feature type="compositionally biased region" description="Polar residues" evidence="1">
    <location>
        <begin position="124"/>
        <end position="137"/>
    </location>
</feature>
<feature type="region of interest" description="Disordered" evidence="1">
    <location>
        <begin position="1"/>
        <end position="147"/>
    </location>
</feature>
<protein>
    <submittedName>
        <fullName evidence="2">Uncharacterized protein</fullName>
    </submittedName>
</protein>
<feature type="compositionally biased region" description="Low complexity" evidence="1">
    <location>
        <begin position="64"/>
        <end position="74"/>
    </location>
</feature>
<dbReference type="Proteomes" id="UP000765509">
    <property type="component" value="Unassembled WGS sequence"/>
</dbReference>
<proteinExistence type="predicted"/>
<dbReference type="EMBL" id="AVOT02146899">
    <property type="protein sequence ID" value="MBW0592155.1"/>
    <property type="molecule type" value="Genomic_DNA"/>
</dbReference>
<dbReference type="AlphaFoldDB" id="A0A9Q3L1T1"/>
<feature type="compositionally biased region" description="Acidic residues" evidence="1">
    <location>
        <begin position="88"/>
        <end position="105"/>
    </location>
</feature>
<comment type="caution">
    <text evidence="2">The sequence shown here is derived from an EMBL/GenBank/DDBJ whole genome shotgun (WGS) entry which is preliminary data.</text>
</comment>
<sequence>MPTKHSPPAKQTRSEPRPQAVLTPTPKAPLEGTPEVAQLRAQSDRGNILEGAQPSRKEGRGPRRSNSSSGVVGRFPGTSRKIFRGPEEDGEEQEGNSMEGEELDGTEGVPAPVGASQGTGGPTLAQSNQSVSHQSEPSLLAIMQKMT</sequence>